<feature type="transmembrane region" description="Helical" evidence="6">
    <location>
        <begin position="293"/>
        <end position="315"/>
    </location>
</feature>
<comment type="caution">
    <text evidence="7">The sequence shown here is derived from an EMBL/GenBank/DDBJ whole genome shotgun (WGS) entry which is preliminary data.</text>
</comment>
<evidence type="ECO:0000256" key="5">
    <source>
        <dbReference type="ARBA" id="ARBA00023136"/>
    </source>
</evidence>
<dbReference type="InterPro" id="IPR002549">
    <property type="entry name" value="AI-2E-like"/>
</dbReference>
<feature type="transmembrane region" description="Helical" evidence="6">
    <location>
        <begin position="7"/>
        <end position="23"/>
    </location>
</feature>
<feature type="transmembrane region" description="Helical" evidence="6">
    <location>
        <begin position="252"/>
        <end position="273"/>
    </location>
</feature>
<organism evidence="7 8">
    <name type="scientific">Reinekea marina</name>
    <dbReference type="NCBI Taxonomy" id="1310421"/>
    <lineage>
        <taxon>Bacteria</taxon>
        <taxon>Pseudomonadati</taxon>
        <taxon>Pseudomonadota</taxon>
        <taxon>Gammaproteobacteria</taxon>
        <taxon>Oceanospirillales</taxon>
        <taxon>Saccharospirillaceae</taxon>
        <taxon>Reinekea</taxon>
    </lineage>
</organism>
<comment type="subcellular location">
    <subcellularLocation>
        <location evidence="1">Membrane</location>
        <topology evidence="1">Multi-pass membrane protein</topology>
    </subcellularLocation>
</comment>
<evidence type="ECO:0000256" key="4">
    <source>
        <dbReference type="ARBA" id="ARBA00022989"/>
    </source>
</evidence>
<evidence type="ECO:0000256" key="2">
    <source>
        <dbReference type="ARBA" id="ARBA00009773"/>
    </source>
</evidence>
<feature type="transmembrane region" description="Helical" evidence="6">
    <location>
        <begin position="191"/>
        <end position="212"/>
    </location>
</feature>
<feature type="transmembrane region" description="Helical" evidence="6">
    <location>
        <begin position="29"/>
        <end position="50"/>
    </location>
</feature>
<keyword evidence="5 6" id="KW-0472">Membrane</keyword>
<dbReference type="Pfam" id="PF01594">
    <property type="entry name" value="AI-2E_transport"/>
    <property type="match status" value="1"/>
</dbReference>
<evidence type="ECO:0000256" key="3">
    <source>
        <dbReference type="ARBA" id="ARBA00022692"/>
    </source>
</evidence>
<accession>A0ABV7WVV9</accession>
<dbReference type="PANTHER" id="PTHR21716">
    <property type="entry name" value="TRANSMEMBRANE PROTEIN"/>
    <property type="match status" value="1"/>
</dbReference>
<reference evidence="8" key="1">
    <citation type="journal article" date="2019" name="Int. J. Syst. Evol. Microbiol.">
        <title>The Global Catalogue of Microorganisms (GCM) 10K type strain sequencing project: providing services to taxonomists for standard genome sequencing and annotation.</title>
        <authorList>
            <consortium name="The Broad Institute Genomics Platform"/>
            <consortium name="The Broad Institute Genome Sequencing Center for Infectious Disease"/>
            <person name="Wu L."/>
            <person name="Ma J."/>
        </authorList>
    </citation>
    <scope>NUCLEOTIDE SEQUENCE [LARGE SCALE GENOMIC DNA]</scope>
    <source>
        <strain evidence="8">CECT 8288</strain>
    </source>
</reference>
<dbReference type="Proteomes" id="UP001595710">
    <property type="component" value="Unassembled WGS sequence"/>
</dbReference>
<evidence type="ECO:0000256" key="6">
    <source>
        <dbReference type="SAM" id="Phobius"/>
    </source>
</evidence>
<feature type="transmembrane region" description="Helical" evidence="6">
    <location>
        <begin position="135"/>
        <end position="158"/>
    </location>
</feature>
<gene>
    <name evidence="7" type="ORF">ACFOND_12485</name>
</gene>
<comment type="similarity">
    <text evidence="2">Belongs to the autoinducer-2 exporter (AI-2E) (TC 2.A.86) family.</text>
</comment>
<protein>
    <submittedName>
        <fullName evidence="7">AI-2E family transporter</fullName>
    </submittedName>
</protein>
<keyword evidence="8" id="KW-1185">Reference proteome</keyword>
<feature type="transmembrane region" description="Helical" evidence="6">
    <location>
        <begin position="218"/>
        <end position="240"/>
    </location>
</feature>
<feature type="transmembrane region" description="Helical" evidence="6">
    <location>
        <begin position="57"/>
        <end position="81"/>
    </location>
</feature>
<dbReference type="EMBL" id="JBHRYN010000012">
    <property type="protein sequence ID" value="MFC3702459.1"/>
    <property type="molecule type" value="Genomic_DNA"/>
</dbReference>
<evidence type="ECO:0000313" key="7">
    <source>
        <dbReference type="EMBL" id="MFC3702459.1"/>
    </source>
</evidence>
<evidence type="ECO:0000313" key="8">
    <source>
        <dbReference type="Proteomes" id="UP001595710"/>
    </source>
</evidence>
<dbReference type="PANTHER" id="PTHR21716:SF64">
    <property type="entry name" value="AI-2 TRANSPORT PROTEIN TQSA"/>
    <property type="match status" value="1"/>
</dbReference>
<dbReference type="RefSeq" id="WP_290281202.1">
    <property type="nucleotide sequence ID" value="NZ_JAUFQI010000001.1"/>
</dbReference>
<keyword evidence="4 6" id="KW-1133">Transmembrane helix</keyword>
<sequence>MLDSPTTRFLISCASIVIIIAGVKIAQPIIVPVLIAFFLALLTNPGVALLRRLRVPLGLSITLMVGLVFTFFYGVGSIVAASSGDFINNFPTYTVQVEKWLTTLRESAPWITNDVQQYIEELRPTERLLSFAGTLFSSIGSFLTAIVLVLFTLIFSLYEAQSAAKKVTFALGDDLTINYVKRFSKLVQRYLLIKTLISIATGLIVGIFLWLLGVDYPVIWGTLAFLMNFVPNIGSMLAAIPPVLLASIQLGLPGFLISLTGFVGINMVIGNFIEPKLMGRTLDISPLIVFLSLVFWGWILGPVGMLLAIPLTVVIKIGLEIHPDTQWAAKLLSQ</sequence>
<name>A0ABV7WVV9_9GAMM</name>
<proteinExistence type="inferred from homology"/>
<evidence type="ECO:0000256" key="1">
    <source>
        <dbReference type="ARBA" id="ARBA00004141"/>
    </source>
</evidence>
<keyword evidence="3 6" id="KW-0812">Transmembrane</keyword>